<keyword evidence="5" id="KW-0496">Mitochondrion</keyword>
<dbReference type="HOGENOM" id="CLU_040204_0_0_1"/>
<evidence type="ECO:0000256" key="3">
    <source>
        <dbReference type="ARBA" id="ARBA00022946"/>
    </source>
</evidence>
<keyword evidence="4" id="KW-0689">Ribosomal protein</keyword>
<reference evidence="9 10" key="1">
    <citation type="journal article" date="2009" name="Nature">
        <title>Evolution of pathogenicity and sexual reproduction in eight Candida genomes.</title>
        <authorList>
            <person name="Butler G."/>
            <person name="Rasmussen M.D."/>
            <person name="Lin M.F."/>
            <person name="Santos M.A."/>
            <person name="Sakthikumar S."/>
            <person name="Munro C.A."/>
            <person name="Rheinbay E."/>
            <person name="Grabherr M."/>
            <person name="Forche A."/>
            <person name="Reedy J.L."/>
            <person name="Agrafioti I."/>
            <person name="Arnaud M.B."/>
            <person name="Bates S."/>
            <person name="Brown A.J."/>
            <person name="Brunke S."/>
            <person name="Costanzo M.C."/>
            <person name="Fitzpatrick D.A."/>
            <person name="de Groot P.W."/>
            <person name="Harris D."/>
            <person name="Hoyer L.L."/>
            <person name="Hube B."/>
            <person name="Klis F.M."/>
            <person name="Kodira C."/>
            <person name="Lennard N."/>
            <person name="Logue M.E."/>
            <person name="Martin R."/>
            <person name="Neiman A.M."/>
            <person name="Nikolaou E."/>
            <person name="Quail M.A."/>
            <person name="Quinn J."/>
            <person name="Santos M.C."/>
            <person name="Schmitzberger F.F."/>
            <person name="Sherlock G."/>
            <person name="Shah P."/>
            <person name="Silverstein K.A."/>
            <person name="Skrzypek M.S."/>
            <person name="Soll D."/>
            <person name="Staggs R."/>
            <person name="Stansfield I."/>
            <person name="Stumpf M.P."/>
            <person name="Sudbery P.E."/>
            <person name="Srikantha T."/>
            <person name="Zeng Q."/>
            <person name="Berman J."/>
            <person name="Berriman M."/>
            <person name="Heitman J."/>
            <person name="Gow N.A."/>
            <person name="Lorenz M.C."/>
            <person name="Birren B.W."/>
            <person name="Kellis M."/>
            <person name="Cuomo C.A."/>
        </authorList>
    </citation>
    <scope>NUCLEOTIDE SEQUENCE [LARGE SCALE GENOMIC DNA]</scope>
    <source>
        <strain evidence="10">ATCC 11503 / BCRC 21390 / CBS 2605 / JCM 1781 / NBRC 1676 / NRRL YB-4239</strain>
    </source>
</reference>
<dbReference type="PANTHER" id="PTHR13124">
    <property type="entry name" value="39S RIBOSOMAL PROTEIN L46, MITOCHONDRIAL PRECURSOR-RELATED"/>
    <property type="match status" value="1"/>
</dbReference>
<dbReference type="CDD" id="cd04661">
    <property type="entry name" value="NUDIX_MRP_L46"/>
    <property type="match status" value="1"/>
</dbReference>
<accession>A5E2D8</accession>
<dbReference type="Proteomes" id="UP000001996">
    <property type="component" value="Unassembled WGS sequence"/>
</dbReference>
<evidence type="ECO:0000259" key="8">
    <source>
        <dbReference type="Pfam" id="PF11788"/>
    </source>
</evidence>
<dbReference type="GeneID" id="5231912"/>
<dbReference type="OMA" id="HPFENAF"/>
<name>A5E2D8_LODEL</name>
<feature type="domain" description="Large ribosomal subunit protein mL46 N-terminal" evidence="8">
    <location>
        <begin position="26"/>
        <end position="155"/>
    </location>
</feature>
<dbReference type="VEuPathDB" id="FungiDB:LELG_03775"/>
<comment type="subcellular location">
    <subcellularLocation>
        <location evidence="1">Mitochondrion</location>
    </subcellularLocation>
</comment>
<keyword evidence="3" id="KW-0809">Transit peptide</keyword>
<keyword evidence="10" id="KW-1185">Reference proteome</keyword>
<dbReference type="KEGG" id="lel:PVL30_004600"/>
<comment type="similarity">
    <text evidence="2">Belongs to the mitochondrion-specific ribosomal protein mL46 family.</text>
</comment>
<dbReference type="FunCoup" id="A5E2D8">
    <property type="interactions" value="455"/>
</dbReference>
<gene>
    <name evidence="9" type="ORF">LELG_03775</name>
</gene>
<evidence type="ECO:0000256" key="2">
    <source>
        <dbReference type="ARBA" id="ARBA00009070"/>
    </source>
</evidence>
<dbReference type="EMBL" id="CH981528">
    <property type="protein sequence ID" value="EDK45596.1"/>
    <property type="molecule type" value="Genomic_DNA"/>
</dbReference>
<evidence type="ECO:0000256" key="6">
    <source>
        <dbReference type="ARBA" id="ARBA00023274"/>
    </source>
</evidence>
<dbReference type="InterPro" id="IPR021757">
    <property type="entry name" value="Ribosomal_mL46_N"/>
</dbReference>
<evidence type="ECO:0000256" key="7">
    <source>
        <dbReference type="ARBA" id="ARBA00035190"/>
    </source>
</evidence>
<dbReference type="STRING" id="379508.A5E2D8"/>
<evidence type="ECO:0000256" key="4">
    <source>
        <dbReference type="ARBA" id="ARBA00022980"/>
    </source>
</evidence>
<evidence type="ECO:0000256" key="1">
    <source>
        <dbReference type="ARBA" id="ARBA00004173"/>
    </source>
</evidence>
<dbReference type="InterPro" id="IPR040008">
    <property type="entry name" value="Ribosomal_mL46"/>
</dbReference>
<dbReference type="OrthoDB" id="414075at2759"/>
<keyword evidence="6" id="KW-0687">Ribonucleoprotein</keyword>
<dbReference type="InterPro" id="IPR033650">
    <property type="entry name" value="Ribosomal_mL46_NUDIX"/>
</dbReference>
<evidence type="ECO:0000313" key="10">
    <source>
        <dbReference type="Proteomes" id="UP000001996"/>
    </source>
</evidence>
<dbReference type="GO" id="GO:0003735">
    <property type="term" value="F:structural constituent of ribosome"/>
    <property type="evidence" value="ECO:0007669"/>
    <property type="project" value="InterPro"/>
</dbReference>
<dbReference type="GO" id="GO:0005762">
    <property type="term" value="C:mitochondrial large ribosomal subunit"/>
    <property type="evidence" value="ECO:0007669"/>
    <property type="project" value="TreeGrafter"/>
</dbReference>
<dbReference type="eggNOG" id="KOG4548">
    <property type="taxonomic scope" value="Eukaryota"/>
</dbReference>
<organism evidence="9 10">
    <name type="scientific">Lodderomyces elongisporus (strain ATCC 11503 / CBS 2605 / JCM 1781 / NBRC 1676 / NRRL YB-4239)</name>
    <name type="common">Yeast</name>
    <name type="synonym">Saccharomyces elongisporus</name>
    <dbReference type="NCBI Taxonomy" id="379508"/>
    <lineage>
        <taxon>Eukaryota</taxon>
        <taxon>Fungi</taxon>
        <taxon>Dikarya</taxon>
        <taxon>Ascomycota</taxon>
        <taxon>Saccharomycotina</taxon>
        <taxon>Pichiomycetes</taxon>
        <taxon>Debaryomycetaceae</taxon>
        <taxon>Candida/Lodderomyces clade</taxon>
        <taxon>Lodderomyces</taxon>
    </lineage>
</organism>
<sequence length="284" mass="33752">MKSTINLQRIVRLYSTQVAKDAVSPQISLTLILSRLPIITHEPSSFEKQFYKYQSELWRRLMWTFPKWVYFRLGTMAEQRYKVLNQNPVSYDKKIIYPKGKPDLKQMRDRRFRQYIRVPKTYKEEDELIGQDLSEFKESEVTRKIAPNSRVTAADKMGDKTSLERELSRTLYLTVKTSKDEHWKLPNFEERSGEVVPLHLLAEQGLYSIGGRRINYFNVAKTPCHHETYDNENKKSYFIKSHILSGTFEPQTEDLEFQWLTKQELKESLPQTYYSKIHHLLSDI</sequence>
<dbReference type="Gene3D" id="3.90.79.10">
    <property type="entry name" value="Nucleoside Triphosphate Pyrophosphohydrolase"/>
    <property type="match status" value="1"/>
</dbReference>
<dbReference type="AlphaFoldDB" id="A5E2D8"/>
<evidence type="ECO:0000313" key="9">
    <source>
        <dbReference type="EMBL" id="EDK45596.1"/>
    </source>
</evidence>
<dbReference type="Pfam" id="PF11788">
    <property type="entry name" value="MRP-L46"/>
    <property type="match status" value="1"/>
</dbReference>
<dbReference type="PANTHER" id="PTHR13124:SF12">
    <property type="entry name" value="LARGE RIBOSOMAL SUBUNIT PROTEIN ML46"/>
    <property type="match status" value="1"/>
</dbReference>
<dbReference type="InParanoid" id="A5E2D8"/>
<evidence type="ECO:0000256" key="5">
    <source>
        <dbReference type="ARBA" id="ARBA00023128"/>
    </source>
</evidence>
<proteinExistence type="inferred from homology"/>
<protein>
    <recommendedName>
        <fullName evidence="7">Large ribosomal subunit protein mL46</fullName>
    </recommendedName>
</protein>